<dbReference type="AlphaFoldDB" id="A0A9Q5ZG16"/>
<sequence>MNYNPETFKLELKAIKIAGGEETVRFEAKLYINSKFAATVSNGGTGGCHDWYWQSREWEALYNQHIEYLDKQGKFKFNFEQGDELIDEIIAKREEKNLLKRWCRTQTVFILCDMEEGEYPVIKAKYSPKIKAFLIKKYGDRLKEIVNERFLKK</sequence>
<dbReference type="GeneID" id="57094303"/>
<comment type="caution">
    <text evidence="1">The sequence shown here is derived from an EMBL/GenBank/DDBJ whole genome shotgun (WGS) entry which is preliminary data.</text>
</comment>
<accession>A0A9Q5ZG16</accession>
<dbReference type="EMBL" id="LAHD01000005">
    <property type="protein sequence ID" value="PHK06745.1"/>
    <property type="molecule type" value="Genomic_DNA"/>
</dbReference>
<evidence type="ECO:0000313" key="1">
    <source>
        <dbReference type="EMBL" id="PHK06745.1"/>
    </source>
</evidence>
<dbReference type="Proteomes" id="UP000222310">
    <property type="component" value="Unassembled WGS sequence"/>
</dbReference>
<proteinExistence type="predicted"/>
<organism evidence="1 2">
    <name type="scientific">Nostoc linckia z8</name>
    <dbReference type="NCBI Taxonomy" id="1628746"/>
    <lineage>
        <taxon>Bacteria</taxon>
        <taxon>Bacillati</taxon>
        <taxon>Cyanobacteriota</taxon>
        <taxon>Cyanophyceae</taxon>
        <taxon>Nostocales</taxon>
        <taxon>Nostocaceae</taxon>
        <taxon>Nostoc</taxon>
    </lineage>
</organism>
<protein>
    <submittedName>
        <fullName evidence="1">Uncharacterized protein</fullName>
    </submittedName>
</protein>
<evidence type="ECO:0000313" key="2">
    <source>
        <dbReference type="Proteomes" id="UP000222310"/>
    </source>
</evidence>
<name>A0A9Q5ZG16_NOSLI</name>
<dbReference type="RefSeq" id="WP_099066529.1">
    <property type="nucleotide sequence ID" value="NZ_LAHD01000005.1"/>
</dbReference>
<reference evidence="1 2" key="1">
    <citation type="submission" date="2015-02" db="EMBL/GenBank/DDBJ databases">
        <title>Nostoc linckia genome annotation.</title>
        <authorList>
            <person name="Zhou Z."/>
        </authorList>
    </citation>
    <scope>NUCLEOTIDE SEQUENCE [LARGE SCALE GENOMIC DNA]</scope>
    <source>
        <strain evidence="2">z8</strain>
    </source>
</reference>
<gene>
    <name evidence="1" type="ORF">VF08_03145</name>
</gene>